<keyword evidence="3" id="KW-1185">Reference proteome</keyword>
<dbReference type="SMART" id="SM00034">
    <property type="entry name" value="CLECT"/>
    <property type="match status" value="1"/>
</dbReference>
<comment type="caution">
    <text evidence="2">The sequence shown here is derived from an EMBL/GenBank/DDBJ whole genome shotgun (WGS) entry which is preliminary data.</text>
</comment>
<accession>A0AAD9JKI0</accession>
<dbReference type="SUPFAM" id="SSF56436">
    <property type="entry name" value="C-type lectin-like"/>
    <property type="match status" value="1"/>
</dbReference>
<dbReference type="CDD" id="cd00037">
    <property type="entry name" value="CLECT"/>
    <property type="match status" value="1"/>
</dbReference>
<name>A0AAD9JKI0_9ANNE</name>
<evidence type="ECO:0000313" key="3">
    <source>
        <dbReference type="Proteomes" id="UP001208570"/>
    </source>
</evidence>
<dbReference type="PANTHER" id="PTHR22803">
    <property type="entry name" value="MANNOSE, PHOSPHOLIPASE, LECTIN RECEPTOR RELATED"/>
    <property type="match status" value="1"/>
</dbReference>
<dbReference type="InterPro" id="IPR016186">
    <property type="entry name" value="C-type_lectin-like/link_sf"/>
</dbReference>
<organism evidence="2 3">
    <name type="scientific">Paralvinella palmiformis</name>
    <dbReference type="NCBI Taxonomy" id="53620"/>
    <lineage>
        <taxon>Eukaryota</taxon>
        <taxon>Metazoa</taxon>
        <taxon>Spiralia</taxon>
        <taxon>Lophotrochozoa</taxon>
        <taxon>Annelida</taxon>
        <taxon>Polychaeta</taxon>
        <taxon>Sedentaria</taxon>
        <taxon>Canalipalpata</taxon>
        <taxon>Terebellida</taxon>
        <taxon>Terebelliformia</taxon>
        <taxon>Alvinellidae</taxon>
        <taxon>Paralvinella</taxon>
    </lineage>
</organism>
<dbReference type="Proteomes" id="UP001208570">
    <property type="component" value="Unassembled WGS sequence"/>
</dbReference>
<dbReference type="AlphaFoldDB" id="A0AAD9JKI0"/>
<dbReference type="EMBL" id="JAODUP010000255">
    <property type="protein sequence ID" value="KAK2154894.1"/>
    <property type="molecule type" value="Genomic_DNA"/>
</dbReference>
<evidence type="ECO:0000313" key="2">
    <source>
        <dbReference type="EMBL" id="KAK2154894.1"/>
    </source>
</evidence>
<feature type="domain" description="C-type lectin" evidence="1">
    <location>
        <begin position="43"/>
        <end position="164"/>
    </location>
</feature>
<protein>
    <recommendedName>
        <fullName evidence="1">C-type lectin domain-containing protein</fullName>
    </recommendedName>
</protein>
<dbReference type="InterPro" id="IPR050111">
    <property type="entry name" value="C-type_lectin/snaclec_domain"/>
</dbReference>
<dbReference type="Gene3D" id="3.10.100.10">
    <property type="entry name" value="Mannose-Binding Protein A, subunit A"/>
    <property type="match status" value="1"/>
</dbReference>
<dbReference type="InterPro" id="IPR001304">
    <property type="entry name" value="C-type_lectin-like"/>
</dbReference>
<gene>
    <name evidence="2" type="ORF">LSH36_255g06026</name>
</gene>
<proteinExistence type="predicted"/>
<dbReference type="Pfam" id="PF00059">
    <property type="entry name" value="Lectin_C"/>
    <property type="match status" value="1"/>
</dbReference>
<dbReference type="InterPro" id="IPR016187">
    <property type="entry name" value="CTDL_fold"/>
</dbReference>
<sequence>MGGLRWCRQDLECFAFGVQWTEQGFGICNIYVPCPLNFDWDIYVKKCYSLEIFGPSRWSNAVDQCRSTHPGAKLIEPRNALENQRLAVMAGATDVWIGLYRPSISTDLNDIRYSSDGQLIGYTQWGGGQPNNNNGQESVVMALSSANYKWFDKTRTEIGKFICEI</sequence>
<dbReference type="PROSITE" id="PS50041">
    <property type="entry name" value="C_TYPE_LECTIN_2"/>
    <property type="match status" value="1"/>
</dbReference>
<reference evidence="2" key="1">
    <citation type="journal article" date="2023" name="Mol. Biol. Evol.">
        <title>Third-Generation Sequencing Reveals the Adaptive Role of the Epigenome in Three Deep-Sea Polychaetes.</title>
        <authorList>
            <person name="Perez M."/>
            <person name="Aroh O."/>
            <person name="Sun Y."/>
            <person name="Lan Y."/>
            <person name="Juniper S.K."/>
            <person name="Young C.R."/>
            <person name="Angers B."/>
            <person name="Qian P.Y."/>
        </authorList>
    </citation>
    <scope>NUCLEOTIDE SEQUENCE</scope>
    <source>
        <strain evidence="2">P08H-3</strain>
    </source>
</reference>
<evidence type="ECO:0000259" key="1">
    <source>
        <dbReference type="PROSITE" id="PS50041"/>
    </source>
</evidence>